<dbReference type="Pfam" id="PF00294">
    <property type="entry name" value="PfkB"/>
    <property type="match status" value="1"/>
</dbReference>
<organism evidence="5 6">
    <name type="scientific">Flexivirga alba</name>
    <dbReference type="NCBI Taxonomy" id="702742"/>
    <lineage>
        <taxon>Bacteria</taxon>
        <taxon>Bacillati</taxon>
        <taxon>Actinomycetota</taxon>
        <taxon>Actinomycetes</taxon>
        <taxon>Micrococcales</taxon>
        <taxon>Dermacoccaceae</taxon>
        <taxon>Flexivirga</taxon>
    </lineage>
</organism>
<gene>
    <name evidence="5" type="ORF">ACFQDH_13465</name>
</gene>
<feature type="domain" description="Carbohydrate kinase PfkB" evidence="4">
    <location>
        <begin position="8"/>
        <end position="298"/>
    </location>
</feature>
<dbReference type="CDD" id="cd01166">
    <property type="entry name" value="KdgK"/>
    <property type="match status" value="1"/>
</dbReference>
<evidence type="ECO:0000256" key="2">
    <source>
        <dbReference type="ARBA" id="ARBA00022679"/>
    </source>
</evidence>
<proteinExistence type="inferred from homology"/>
<keyword evidence="2" id="KW-0808">Transferase</keyword>
<accession>A0ABW2AHH6</accession>
<reference evidence="6" key="1">
    <citation type="journal article" date="2019" name="Int. J. Syst. Evol. Microbiol.">
        <title>The Global Catalogue of Microorganisms (GCM) 10K type strain sequencing project: providing services to taxonomists for standard genome sequencing and annotation.</title>
        <authorList>
            <consortium name="The Broad Institute Genomics Platform"/>
            <consortium name="The Broad Institute Genome Sequencing Center for Infectious Disease"/>
            <person name="Wu L."/>
            <person name="Ma J."/>
        </authorList>
    </citation>
    <scope>NUCLEOTIDE SEQUENCE [LARGE SCALE GENOMIC DNA]</scope>
    <source>
        <strain evidence="6">CCUG 58127</strain>
    </source>
</reference>
<dbReference type="PANTHER" id="PTHR43320:SF2">
    <property type="entry name" value="2-DEHYDRO-3-DEOXYGLUCONOKINASE_2-DEHYDRO-3-DEOXYGALACTONOKINASE"/>
    <property type="match status" value="1"/>
</dbReference>
<name>A0ABW2AHH6_9MICO</name>
<dbReference type="RefSeq" id="WP_382402108.1">
    <property type="nucleotide sequence ID" value="NZ_JBHSWH010000001.1"/>
</dbReference>
<evidence type="ECO:0000259" key="4">
    <source>
        <dbReference type="Pfam" id="PF00294"/>
    </source>
</evidence>
<comment type="caution">
    <text evidence="5">The sequence shown here is derived from an EMBL/GenBank/DDBJ whole genome shotgun (WGS) entry which is preliminary data.</text>
</comment>
<evidence type="ECO:0000256" key="3">
    <source>
        <dbReference type="ARBA" id="ARBA00022777"/>
    </source>
</evidence>
<dbReference type="GO" id="GO:0016301">
    <property type="term" value="F:kinase activity"/>
    <property type="evidence" value="ECO:0007669"/>
    <property type="project" value="UniProtKB-KW"/>
</dbReference>
<comment type="similarity">
    <text evidence="1">Belongs to the carbohydrate kinase PfkB family.</text>
</comment>
<dbReference type="InterPro" id="IPR011611">
    <property type="entry name" value="PfkB_dom"/>
</dbReference>
<dbReference type="InterPro" id="IPR029056">
    <property type="entry name" value="Ribokinase-like"/>
</dbReference>
<dbReference type="InterPro" id="IPR052700">
    <property type="entry name" value="Carb_kinase_PfkB-like"/>
</dbReference>
<dbReference type="Proteomes" id="UP001596298">
    <property type="component" value="Unassembled WGS sequence"/>
</dbReference>
<dbReference type="SUPFAM" id="SSF53613">
    <property type="entry name" value="Ribokinase-like"/>
    <property type="match status" value="1"/>
</dbReference>
<dbReference type="Gene3D" id="3.40.1190.20">
    <property type="match status" value="1"/>
</dbReference>
<dbReference type="EMBL" id="JBHSWH010000001">
    <property type="protein sequence ID" value="MFC6706240.1"/>
    <property type="molecule type" value="Genomic_DNA"/>
</dbReference>
<sequence length="342" mass="35913">MATNVSDRVLCLGEAMVMLRPHERGGLAQSDLLHRSVGGAEANVAGALVALGIPTCWVSRLGRDPFGDFVERDLGTRGVTVLAERDDERPTGVYLKDSGPAGSRMYYYRNGSAAAAMDARLLDEPSVATALSDCDIVHTSGITAGILASDGDLLEGLITARGSHGFTLSVDLNWRPALWRGREPHGLLALLHAADIVLLGADEAETALGVSSPKALRDLIGPRARIVLKSDAHVAREFAPDGTTTTVRALRVEVVEPVGAGDGFAAGYLAGLLSGYDAVTRLRLGHLSAACVLAEPGDHARHLPGPTVRQALVTATDADWEHTSVSSRGIDSPVLQAVRGTR</sequence>
<keyword evidence="6" id="KW-1185">Reference proteome</keyword>
<keyword evidence="3 5" id="KW-0418">Kinase</keyword>
<protein>
    <submittedName>
        <fullName evidence="5">Sugar kinase</fullName>
    </submittedName>
</protein>
<dbReference type="PANTHER" id="PTHR43320">
    <property type="entry name" value="SUGAR KINASE"/>
    <property type="match status" value="1"/>
</dbReference>
<evidence type="ECO:0000256" key="1">
    <source>
        <dbReference type="ARBA" id="ARBA00010688"/>
    </source>
</evidence>
<evidence type="ECO:0000313" key="5">
    <source>
        <dbReference type="EMBL" id="MFC6706240.1"/>
    </source>
</evidence>
<evidence type="ECO:0000313" key="6">
    <source>
        <dbReference type="Proteomes" id="UP001596298"/>
    </source>
</evidence>